<dbReference type="InterPro" id="IPR019787">
    <property type="entry name" value="Znf_PHD-finger"/>
</dbReference>
<dbReference type="EMBL" id="CR382122">
    <property type="protein sequence ID" value="CAH02021.1"/>
    <property type="molecule type" value="Genomic_DNA"/>
</dbReference>
<dbReference type="FunFam" id="1.10.10.60:FF:000377">
    <property type="entry name" value="DNA-binding E3 ubiquitin-protein ligase"/>
    <property type="match status" value="1"/>
</dbReference>
<dbReference type="InterPro" id="IPR011011">
    <property type="entry name" value="Znf_FYVE_PHD"/>
</dbReference>
<dbReference type="PROSITE" id="PS51038">
    <property type="entry name" value="BAH"/>
    <property type="match status" value="1"/>
</dbReference>
<keyword evidence="10" id="KW-1185">Reference proteome</keyword>
<dbReference type="STRING" id="284590.Q6CWR1"/>
<evidence type="ECO:0000259" key="7">
    <source>
        <dbReference type="PROSITE" id="PS51038"/>
    </source>
</evidence>
<feature type="compositionally biased region" description="Basic and acidic residues" evidence="5">
    <location>
        <begin position="624"/>
        <end position="643"/>
    </location>
</feature>
<dbReference type="GO" id="GO:0003682">
    <property type="term" value="F:chromatin binding"/>
    <property type="evidence" value="ECO:0007669"/>
    <property type="project" value="InterPro"/>
</dbReference>
<feature type="region of interest" description="Disordered" evidence="5">
    <location>
        <begin position="51"/>
        <end position="83"/>
    </location>
</feature>
<dbReference type="SMART" id="SM00439">
    <property type="entry name" value="BAH"/>
    <property type="match status" value="1"/>
</dbReference>
<feature type="region of interest" description="Disordered" evidence="5">
    <location>
        <begin position="989"/>
        <end position="1011"/>
    </location>
</feature>
<dbReference type="GO" id="GO:0008270">
    <property type="term" value="F:zinc ion binding"/>
    <property type="evidence" value="ECO:0007669"/>
    <property type="project" value="UniProtKB-KW"/>
</dbReference>
<dbReference type="InterPro" id="IPR001965">
    <property type="entry name" value="Znf_PHD"/>
</dbReference>
<evidence type="ECO:0000259" key="8">
    <source>
        <dbReference type="PROSITE" id="PS51293"/>
    </source>
</evidence>
<dbReference type="FunCoup" id="Q6CWR1">
    <property type="interactions" value="74"/>
</dbReference>
<proteinExistence type="predicted"/>
<dbReference type="Pfam" id="PF13832">
    <property type="entry name" value="zf-HC5HC2H_2"/>
    <property type="match status" value="1"/>
</dbReference>
<feature type="region of interest" description="Disordered" evidence="5">
    <location>
        <begin position="1"/>
        <end position="20"/>
    </location>
</feature>
<feature type="domain" description="PHD-type" evidence="6">
    <location>
        <begin position="1099"/>
        <end position="1156"/>
    </location>
</feature>
<dbReference type="GO" id="GO:0005694">
    <property type="term" value="C:chromosome"/>
    <property type="evidence" value="ECO:0007669"/>
    <property type="project" value="UniProtKB-ARBA"/>
</dbReference>
<feature type="region of interest" description="Disordered" evidence="5">
    <location>
        <begin position="1051"/>
        <end position="1090"/>
    </location>
</feature>
<dbReference type="PaxDb" id="284590-Q6CWR1"/>
<dbReference type="PROSITE" id="PS50016">
    <property type="entry name" value="ZF_PHD_2"/>
    <property type="match status" value="1"/>
</dbReference>
<evidence type="ECO:0000259" key="6">
    <source>
        <dbReference type="PROSITE" id="PS50016"/>
    </source>
</evidence>
<keyword evidence="2 4" id="KW-0863">Zinc-finger</keyword>
<keyword evidence="3" id="KW-0862">Zinc</keyword>
<dbReference type="SMART" id="SM00249">
    <property type="entry name" value="PHD"/>
    <property type="match status" value="3"/>
</dbReference>
<dbReference type="InterPro" id="IPR017884">
    <property type="entry name" value="SANT_dom"/>
</dbReference>
<dbReference type="PROSITE" id="PS51293">
    <property type="entry name" value="SANT"/>
    <property type="match status" value="1"/>
</dbReference>
<dbReference type="Pfam" id="PF00628">
    <property type="entry name" value="PHD"/>
    <property type="match status" value="1"/>
</dbReference>
<dbReference type="SUPFAM" id="SSF46689">
    <property type="entry name" value="Homeodomain-like"/>
    <property type="match status" value="1"/>
</dbReference>
<dbReference type="Proteomes" id="UP000000598">
    <property type="component" value="Chromosome B"/>
</dbReference>
<dbReference type="GO" id="GO:0048189">
    <property type="term" value="C:Lid2 complex"/>
    <property type="evidence" value="ECO:0007669"/>
    <property type="project" value="TreeGrafter"/>
</dbReference>
<dbReference type="GO" id="GO:0036205">
    <property type="term" value="P:histone catabolic process"/>
    <property type="evidence" value="ECO:0007669"/>
    <property type="project" value="TreeGrafter"/>
</dbReference>
<dbReference type="eggNOG" id="KOG1080">
    <property type="taxonomic scope" value="Eukaryota"/>
</dbReference>
<dbReference type="Pfam" id="PF01426">
    <property type="entry name" value="BAH"/>
    <property type="match status" value="1"/>
</dbReference>
<dbReference type="GO" id="GO:0004842">
    <property type="term" value="F:ubiquitin-protein transferase activity"/>
    <property type="evidence" value="ECO:0007669"/>
    <property type="project" value="TreeGrafter"/>
</dbReference>
<evidence type="ECO:0000256" key="5">
    <source>
        <dbReference type="SAM" id="MobiDB-lite"/>
    </source>
</evidence>
<evidence type="ECO:0000256" key="4">
    <source>
        <dbReference type="PROSITE-ProRule" id="PRU00146"/>
    </source>
</evidence>
<dbReference type="eggNOG" id="KOG0955">
    <property type="taxonomic scope" value="Eukaryota"/>
</dbReference>
<dbReference type="InterPro" id="IPR001005">
    <property type="entry name" value="SANT/Myb"/>
</dbReference>
<dbReference type="Gene3D" id="3.30.40.10">
    <property type="entry name" value="Zinc/RING finger domain, C3HC4 (zinc finger)"/>
    <property type="match status" value="2"/>
</dbReference>
<dbReference type="GO" id="GO:0006355">
    <property type="term" value="P:regulation of DNA-templated transcription"/>
    <property type="evidence" value="ECO:0007669"/>
    <property type="project" value="UniProtKB-ARBA"/>
</dbReference>
<dbReference type="CDD" id="cd04710">
    <property type="entry name" value="BAH_fungalPHD"/>
    <property type="match status" value="1"/>
</dbReference>
<dbReference type="Gene3D" id="2.30.30.490">
    <property type="match status" value="1"/>
</dbReference>
<feature type="region of interest" description="Disordered" evidence="5">
    <location>
        <begin position="612"/>
        <end position="654"/>
    </location>
</feature>
<accession>Q6CWR1</accession>
<name>Q6CWR1_KLULA</name>
<organism evidence="9 10">
    <name type="scientific">Kluyveromyces lactis (strain ATCC 8585 / CBS 2359 / DSM 70799 / NBRC 1267 / NRRL Y-1140 / WM37)</name>
    <name type="common">Yeast</name>
    <name type="synonym">Candida sphaerica</name>
    <dbReference type="NCBI Taxonomy" id="284590"/>
    <lineage>
        <taxon>Eukaryota</taxon>
        <taxon>Fungi</taxon>
        <taxon>Dikarya</taxon>
        <taxon>Ascomycota</taxon>
        <taxon>Saccharomycotina</taxon>
        <taxon>Saccharomycetes</taxon>
        <taxon>Saccharomycetales</taxon>
        <taxon>Saccharomycetaceae</taxon>
        <taxon>Kluyveromyces</taxon>
    </lineage>
</organism>
<gene>
    <name evidence="9" type="ORF">KLLA0_B02178g</name>
</gene>
<dbReference type="InParanoid" id="Q6CWR1"/>
<dbReference type="OMA" id="WVMDEPP"/>
<dbReference type="InterPro" id="IPR029617">
    <property type="entry name" value="Snt2"/>
</dbReference>
<feature type="compositionally biased region" description="Basic and acidic residues" evidence="5">
    <location>
        <begin position="58"/>
        <end position="67"/>
    </location>
</feature>
<dbReference type="CDD" id="cd15667">
    <property type="entry name" value="ePHD_Snt2p_like"/>
    <property type="match status" value="1"/>
</dbReference>
<evidence type="ECO:0000256" key="1">
    <source>
        <dbReference type="ARBA" id="ARBA00022723"/>
    </source>
</evidence>
<dbReference type="SMART" id="SM00717">
    <property type="entry name" value="SANT"/>
    <property type="match status" value="1"/>
</dbReference>
<dbReference type="InterPro" id="IPR001025">
    <property type="entry name" value="BAH_dom"/>
</dbReference>
<feature type="domain" description="SANT" evidence="8">
    <location>
        <begin position="561"/>
        <end position="606"/>
    </location>
</feature>
<dbReference type="InterPro" id="IPR013083">
    <property type="entry name" value="Znf_RING/FYVE/PHD"/>
</dbReference>
<evidence type="ECO:0000313" key="10">
    <source>
        <dbReference type="Proteomes" id="UP000000598"/>
    </source>
</evidence>
<evidence type="ECO:0000256" key="2">
    <source>
        <dbReference type="ARBA" id="ARBA00022771"/>
    </source>
</evidence>
<sequence>MTVVSGQNSPDEIIISNGNEYTSRRRTATKNVSYNEKEADIALAKKIKQLEKANSSKQKSEKGETIKKNGIQKKANNGKKSQKSSFKYQSFLQDKNTPWNFIPSLPNSFKKYARFSTMLDIDEMTVDVSKQLLLSDGSAVLKKDEHIFMVSEPPGEPYYIGRIVEFVPKKEFRSLISRSLHLATSFPAIYFQLKMNWYYRPRDIQERTNSTSSRMLYASLHNDVCPIYSFRGKCNVKFQKEFTSIDQLTEYVSRPNCFYFNQLFDRYTLKYYQMEKTDQMAVRVASDLPYFKILTSKFPFIFYEDKFPLDNLLTKYVCGKRTEDQSWDLRCGECRDWCHQSSSIKCDDCKISIHLWCMDPPLEKKPAKGVVWICSNCVGKQNNQEHITRDKEWEGIESSVERLTESLASIRDFNTNRENWWFQYLGEDMCNHLGDPLFDDYIAPFPWKKSRVSLQKGQWSNCNQQWVEDPYSNKPGERGTSASVEGLWIVNNEKMAESELDEYVKRCKSTIPGNLEVQPEACNFIDIILKLLMQNDYNSEISFLKATEIITRESLKEPTLSQEEIKKFEEGVSLYGSELHPVCKHVGTQSMSMIVRYYYYWKKTPNGRRIWGNFKGRAKNRKKQSIDDSTNKKSSSDKGDKNSKRIPKKKAQSTQLLKHIDDSSFDSEQISDVKKCFQCMFCSLDYSPLWYRVTGGSEDDHIHRRLTTGVNEKVSGSDSEKAKQVEKDNEKLNALCIRCARMWRRYGIRWSSPIDVLRQLYGSSSSSVQGAIKDLLEDNDEQAICCSTNQAFSKNLDWELVIDTESITKQRYAATDNPEKLLKMKRNTLSSQAQMNKSVKKLIDLNSIKPVNLEESLMGYISRIEAQIKRKEEIKFKRQKERALQEQLISEAHMKKSSKSAITTKQAQVLVTENKPQITEIQVKQQIVPYASPSVIRKLMPNGEFSINIEFETPTVAPNASITVNPDFSMVKLSDPIISILRQDREKHMLTEDISSESKRKRKKPSTTSLDKSSGFVINKSYIPVVKPFQSLRSEILQMYNRISPNYRHNVVSRKNAKKNPMQKASESSTMRDSSQKSNNTWSQTFSDPNENTLVNETRNFCRVCFSDYRSKTTNELSCSNCGMKVHASCYGIKCTNQYHASLKGKLWLCDPCSNDRNPVVSTNYQCVLCSTRDIHNESAKKVTARSLPNALKCTADGSWCHILCAIYRSMTKFASIETLQPIIGTECSLLNRNNINCNVCNLSGGLLVKCQSCDDQFHPSCGADKEGFFFGFKKQVKSNVTNNSEISFVEDQKDYTASPVILCPKHIRSPELVPFHYRVRDSDISLMKLFIREQKFDPQFETLSTIQLRIHAREQLRKMLSVSMDYSVSKESKITNGVSNVQIPVHGSCSRNELLSAVAVNNGMLMIPEVDKEELVEYPVDPPRDRSSRLLASTGTSFTAFGSEKCNAKIAQQKATKRIRNKNINEPDSQQVKLEEGAVPMAPIVVQIPPKINNIERTILPEKL</sequence>
<dbReference type="KEGG" id="kla:KLLA0_B02178g"/>
<reference evidence="9 10" key="1">
    <citation type="journal article" date="2004" name="Nature">
        <title>Genome evolution in yeasts.</title>
        <authorList>
            <consortium name="Genolevures"/>
            <person name="Dujon B."/>
            <person name="Sherman D."/>
            <person name="Fischer G."/>
            <person name="Durrens P."/>
            <person name="Casaregola S."/>
            <person name="Lafontaine I."/>
            <person name="de Montigny J."/>
            <person name="Marck C."/>
            <person name="Neuveglise C."/>
            <person name="Talla E."/>
            <person name="Goffard N."/>
            <person name="Frangeul L."/>
            <person name="Aigle M."/>
            <person name="Anthouard V."/>
            <person name="Babour A."/>
            <person name="Barbe V."/>
            <person name="Barnay S."/>
            <person name="Blanchin S."/>
            <person name="Beckerich J.M."/>
            <person name="Beyne E."/>
            <person name="Bleykasten C."/>
            <person name="Boisrame A."/>
            <person name="Boyer J."/>
            <person name="Cattolico L."/>
            <person name="Confanioleri F."/>
            <person name="de Daruvar A."/>
            <person name="Despons L."/>
            <person name="Fabre E."/>
            <person name="Fairhead C."/>
            <person name="Ferry-Dumazet H."/>
            <person name="Groppi A."/>
            <person name="Hantraye F."/>
            <person name="Hennequin C."/>
            <person name="Jauniaux N."/>
            <person name="Joyet P."/>
            <person name="Kachouri R."/>
            <person name="Kerrest A."/>
            <person name="Koszul R."/>
            <person name="Lemaire M."/>
            <person name="Lesur I."/>
            <person name="Ma L."/>
            <person name="Muller H."/>
            <person name="Nicaud J.M."/>
            <person name="Nikolski M."/>
            <person name="Oztas S."/>
            <person name="Ozier-Kalogeropoulos O."/>
            <person name="Pellenz S."/>
            <person name="Potier S."/>
            <person name="Richard G.F."/>
            <person name="Straub M.L."/>
            <person name="Suleau A."/>
            <person name="Swennene D."/>
            <person name="Tekaia F."/>
            <person name="Wesolowski-Louvel M."/>
            <person name="Westhof E."/>
            <person name="Wirth B."/>
            <person name="Zeniou-Meyer M."/>
            <person name="Zivanovic I."/>
            <person name="Bolotin-Fukuhara M."/>
            <person name="Thierry A."/>
            <person name="Bouchier C."/>
            <person name="Caudron B."/>
            <person name="Scarpelli C."/>
            <person name="Gaillardin C."/>
            <person name="Weissenbach J."/>
            <person name="Wincker P."/>
            <person name="Souciet J.L."/>
        </authorList>
    </citation>
    <scope>NUCLEOTIDE SEQUENCE [LARGE SCALE GENOMIC DNA]</scope>
    <source>
        <strain evidence="10">ATCC 8585 / CBS 2359 / DSM 70799 / NBRC 1267 / NRRL Y-1140 / WM37</strain>
    </source>
</reference>
<evidence type="ECO:0000313" key="9">
    <source>
        <dbReference type="EMBL" id="CAH02021.1"/>
    </source>
</evidence>
<dbReference type="PANTHER" id="PTHR47672:SF1">
    <property type="entry name" value="E3 UBIQUITIN-PROTEIN LIGASE SNT2"/>
    <property type="match status" value="1"/>
</dbReference>
<dbReference type="InterPro" id="IPR043151">
    <property type="entry name" value="BAH_sf"/>
</dbReference>
<protein>
    <submittedName>
        <fullName evidence="9">KLLA0B02178p</fullName>
    </submittedName>
</protein>
<dbReference type="SUPFAM" id="SSF57903">
    <property type="entry name" value="FYVE/PHD zinc finger"/>
    <property type="match status" value="2"/>
</dbReference>
<dbReference type="Gene3D" id="1.10.10.60">
    <property type="entry name" value="Homeodomain-like"/>
    <property type="match status" value="1"/>
</dbReference>
<keyword evidence="1" id="KW-0479">Metal-binding</keyword>
<dbReference type="HOGENOM" id="CLU_001514_2_0_1"/>
<feature type="compositionally biased region" description="Polar residues" evidence="5">
    <location>
        <begin position="1063"/>
        <end position="1090"/>
    </location>
</feature>
<dbReference type="CDD" id="cd15497">
    <property type="entry name" value="PHD1_Snt2p_like"/>
    <property type="match status" value="1"/>
</dbReference>
<dbReference type="InterPro" id="IPR009057">
    <property type="entry name" value="Homeodomain-like_sf"/>
</dbReference>
<evidence type="ECO:0000256" key="3">
    <source>
        <dbReference type="ARBA" id="ARBA00022833"/>
    </source>
</evidence>
<feature type="domain" description="BAH" evidence="7">
    <location>
        <begin position="139"/>
        <end position="275"/>
    </location>
</feature>
<dbReference type="PANTHER" id="PTHR47672">
    <property type="entry name" value="E3 UBIQUITIN-PROTEIN LIGASE SNT2"/>
    <property type="match status" value="1"/>
</dbReference>